<dbReference type="STRING" id="520764.AN618_14540"/>
<dbReference type="InParanoid" id="A0A140L805"/>
<protein>
    <submittedName>
        <fullName evidence="1">Uncharacterized protein</fullName>
    </submittedName>
</protein>
<dbReference type="EMBL" id="LOED01000017">
    <property type="protein sequence ID" value="KXG76680.1"/>
    <property type="molecule type" value="Genomic_DNA"/>
</dbReference>
<name>A0A140L805_9FIRM</name>
<proteinExistence type="predicted"/>
<organism evidence="1 2">
    <name type="scientific">Fervidicola ferrireducens</name>
    <dbReference type="NCBI Taxonomy" id="520764"/>
    <lineage>
        <taxon>Bacteria</taxon>
        <taxon>Bacillati</taxon>
        <taxon>Bacillota</taxon>
        <taxon>Clostridia</taxon>
        <taxon>Thermosediminibacterales</taxon>
        <taxon>Thermosediminibacteraceae</taxon>
        <taxon>Fervidicola</taxon>
    </lineage>
</organism>
<sequence>MKPGEKVKFFVDDMEDVERIMEEFLEDLLFDSAYMEH</sequence>
<dbReference type="AlphaFoldDB" id="A0A140L805"/>
<evidence type="ECO:0000313" key="2">
    <source>
        <dbReference type="Proteomes" id="UP000070427"/>
    </source>
</evidence>
<gene>
    <name evidence="1" type="ORF">AN618_14540</name>
</gene>
<accession>A0A140L805</accession>
<evidence type="ECO:0000313" key="1">
    <source>
        <dbReference type="EMBL" id="KXG76680.1"/>
    </source>
</evidence>
<reference evidence="1 2" key="1">
    <citation type="submission" date="2015-12" db="EMBL/GenBank/DDBJ databases">
        <title>Draft genome sequnece of Fervidicola ferrireducens strain Y170.</title>
        <authorList>
            <person name="Patel B.K."/>
        </authorList>
    </citation>
    <scope>NUCLEOTIDE SEQUENCE [LARGE SCALE GENOMIC DNA]</scope>
    <source>
        <strain evidence="1 2">Y170</strain>
    </source>
</reference>
<dbReference type="Proteomes" id="UP000070427">
    <property type="component" value="Unassembled WGS sequence"/>
</dbReference>
<keyword evidence="2" id="KW-1185">Reference proteome</keyword>
<comment type="caution">
    <text evidence="1">The sequence shown here is derived from an EMBL/GenBank/DDBJ whole genome shotgun (WGS) entry which is preliminary data.</text>
</comment>